<reference evidence="5 6" key="1">
    <citation type="submission" date="2019-02" db="EMBL/GenBank/DDBJ databases">
        <title>Deep-cultivation of Planctomycetes and their phenomic and genomic characterization uncovers novel biology.</title>
        <authorList>
            <person name="Wiegand S."/>
            <person name="Jogler M."/>
            <person name="Boedeker C."/>
            <person name="Pinto D."/>
            <person name="Vollmers J."/>
            <person name="Rivas-Marin E."/>
            <person name="Kohn T."/>
            <person name="Peeters S.H."/>
            <person name="Heuer A."/>
            <person name="Rast P."/>
            <person name="Oberbeckmann S."/>
            <person name="Bunk B."/>
            <person name="Jeske O."/>
            <person name="Meyerdierks A."/>
            <person name="Storesund J.E."/>
            <person name="Kallscheuer N."/>
            <person name="Luecker S."/>
            <person name="Lage O.M."/>
            <person name="Pohl T."/>
            <person name="Merkel B.J."/>
            <person name="Hornburger P."/>
            <person name="Mueller R.-W."/>
            <person name="Bruemmer F."/>
            <person name="Labrenz M."/>
            <person name="Spormann A.M."/>
            <person name="Op den Camp H."/>
            <person name="Overmann J."/>
            <person name="Amann R."/>
            <person name="Jetten M.S.M."/>
            <person name="Mascher T."/>
            <person name="Medema M.H."/>
            <person name="Devos D.P."/>
            <person name="Kaster A.-K."/>
            <person name="Ovreas L."/>
            <person name="Rohde M."/>
            <person name="Galperin M.Y."/>
            <person name="Jogler C."/>
        </authorList>
    </citation>
    <scope>NUCLEOTIDE SEQUENCE [LARGE SCALE GENOMIC DNA]</scope>
    <source>
        <strain evidence="5 6">Mal4</strain>
    </source>
</reference>
<dbReference type="InterPro" id="IPR016039">
    <property type="entry name" value="Thiolase-like"/>
</dbReference>
<evidence type="ECO:0000256" key="1">
    <source>
        <dbReference type="ARBA" id="ARBA00008467"/>
    </source>
</evidence>
<keyword evidence="5" id="KW-0012">Acyltransferase</keyword>
<dbReference type="Pfam" id="PF02801">
    <property type="entry name" value="Ketoacyl-synt_C"/>
    <property type="match status" value="1"/>
</dbReference>
<dbReference type="SMART" id="SM00825">
    <property type="entry name" value="PKS_KS"/>
    <property type="match status" value="1"/>
</dbReference>
<dbReference type="CDD" id="cd00834">
    <property type="entry name" value="KAS_I_II"/>
    <property type="match status" value="1"/>
</dbReference>
<dbReference type="InterPro" id="IPR014031">
    <property type="entry name" value="Ketoacyl_synth_C"/>
</dbReference>
<dbReference type="SUPFAM" id="SSF53901">
    <property type="entry name" value="Thiolase-like"/>
    <property type="match status" value="2"/>
</dbReference>
<evidence type="ECO:0000313" key="5">
    <source>
        <dbReference type="EMBL" id="QDU36645.1"/>
    </source>
</evidence>
<dbReference type="PANTHER" id="PTHR11712:SF336">
    <property type="entry name" value="3-OXOACYL-[ACYL-CARRIER-PROTEIN] SYNTHASE, MITOCHONDRIAL"/>
    <property type="match status" value="1"/>
</dbReference>
<dbReference type="OrthoDB" id="292158at2"/>
<evidence type="ECO:0000313" key="6">
    <source>
        <dbReference type="Proteomes" id="UP000320496"/>
    </source>
</evidence>
<dbReference type="Gene3D" id="3.40.47.10">
    <property type="match status" value="2"/>
</dbReference>
<feature type="domain" description="Ketosynthase family 3 (KS3)" evidence="4">
    <location>
        <begin position="8"/>
        <end position="436"/>
    </location>
</feature>
<evidence type="ECO:0000256" key="3">
    <source>
        <dbReference type="RuleBase" id="RU003694"/>
    </source>
</evidence>
<dbReference type="EC" id="2.3.1.179" evidence="5"/>
<dbReference type="AlphaFoldDB" id="A0A517Z2E8"/>
<dbReference type="RefSeq" id="WP_145367284.1">
    <property type="nucleotide sequence ID" value="NZ_CP036275.1"/>
</dbReference>
<dbReference type="GO" id="GO:0006633">
    <property type="term" value="P:fatty acid biosynthetic process"/>
    <property type="evidence" value="ECO:0007669"/>
    <property type="project" value="TreeGrafter"/>
</dbReference>
<sequence length="436" mass="45879">MTSTQEQTRNVVITGIGLLSPLGIGQEAYLAGLLEGRSGVGTVEAFNCAPSPGKIGAEIREFTEAAARKSWLKAVRKNIKVMCREIQLGVASAALALEDSALDLEAIDHQRIGVEFGANLMFTPPTSLTDPNRECMDEEANFHPEQWGEKGLGKMEPLWMLKYLPNMPACHIGILADARGPNNSLTMDEAAGNLVIREATSIIRRGAADIMIVGSTGSRIDPVDAVHAAVWKELGYDPENPAASLKPYDKNRNGQVLGEAACSLMLESEEHAKARGATIYGRILGYGASCVGSPTGEADVARAVANTLRQTLESAGVTTSDLSHINGHGVGDPKLDAQEAKGIVDALGEAGSQIPVTSFKGHIGNSRAGCGIIELAGSLLAVRDGRIPQTLNYSTPDPDCPINVVHGEPQSTSEKAFLNLNLTKVGQASAVVVAVA</sequence>
<comment type="similarity">
    <text evidence="1 3">Belongs to the thiolase-like superfamily. Beta-ketoacyl-ACP synthases family.</text>
</comment>
<dbReference type="Proteomes" id="UP000320496">
    <property type="component" value="Chromosome"/>
</dbReference>
<dbReference type="InterPro" id="IPR000794">
    <property type="entry name" value="Beta-ketoacyl_synthase"/>
</dbReference>
<dbReference type="GO" id="GO:0005829">
    <property type="term" value="C:cytosol"/>
    <property type="evidence" value="ECO:0007669"/>
    <property type="project" value="TreeGrafter"/>
</dbReference>
<dbReference type="KEGG" id="mri:Mal4_09330"/>
<gene>
    <name evidence="5" type="primary">fabF_1</name>
    <name evidence="5" type="ORF">Mal4_09330</name>
</gene>
<protein>
    <submittedName>
        <fullName evidence="5">3-oxoacyl-[acyl-carrier-protein] synthase 2</fullName>
        <ecNumber evidence="5">2.3.1.179</ecNumber>
    </submittedName>
</protein>
<name>A0A517Z2E8_9PLAN</name>
<keyword evidence="2 3" id="KW-0808">Transferase</keyword>
<evidence type="ECO:0000259" key="4">
    <source>
        <dbReference type="PROSITE" id="PS52004"/>
    </source>
</evidence>
<dbReference type="PROSITE" id="PS52004">
    <property type="entry name" value="KS3_2"/>
    <property type="match status" value="1"/>
</dbReference>
<dbReference type="PANTHER" id="PTHR11712">
    <property type="entry name" value="POLYKETIDE SYNTHASE-RELATED"/>
    <property type="match status" value="1"/>
</dbReference>
<organism evidence="5 6">
    <name type="scientific">Maioricimonas rarisocia</name>
    <dbReference type="NCBI Taxonomy" id="2528026"/>
    <lineage>
        <taxon>Bacteria</taxon>
        <taxon>Pseudomonadati</taxon>
        <taxon>Planctomycetota</taxon>
        <taxon>Planctomycetia</taxon>
        <taxon>Planctomycetales</taxon>
        <taxon>Planctomycetaceae</taxon>
        <taxon>Maioricimonas</taxon>
    </lineage>
</organism>
<dbReference type="InterPro" id="IPR014030">
    <property type="entry name" value="Ketoacyl_synth_N"/>
</dbReference>
<dbReference type="Pfam" id="PF00109">
    <property type="entry name" value="ketoacyl-synt"/>
    <property type="match status" value="1"/>
</dbReference>
<accession>A0A517Z2E8</accession>
<dbReference type="InterPro" id="IPR020841">
    <property type="entry name" value="PKS_Beta-ketoAc_synthase_dom"/>
</dbReference>
<keyword evidence="6" id="KW-1185">Reference proteome</keyword>
<dbReference type="EMBL" id="CP036275">
    <property type="protein sequence ID" value="QDU36645.1"/>
    <property type="molecule type" value="Genomic_DNA"/>
</dbReference>
<dbReference type="GO" id="GO:0004315">
    <property type="term" value="F:3-oxoacyl-[acyl-carrier-protein] synthase activity"/>
    <property type="evidence" value="ECO:0007669"/>
    <property type="project" value="UniProtKB-EC"/>
</dbReference>
<evidence type="ECO:0000256" key="2">
    <source>
        <dbReference type="ARBA" id="ARBA00022679"/>
    </source>
</evidence>
<proteinExistence type="inferred from homology"/>